<feature type="compositionally biased region" description="Low complexity" evidence="2">
    <location>
        <begin position="402"/>
        <end position="416"/>
    </location>
</feature>
<dbReference type="RefSeq" id="XP_041424630.1">
    <property type="nucleotide sequence ID" value="XM_041568696.1"/>
</dbReference>
<evidence type="ECO:0000313" key="6">
    <source>
        <dbReference type="RefSeq" id="XP_041424631.1"/>
    </source>
</evidence>
<evidence type="ECO:0000313" key="5">
    <source>
        <dbReference type="RefSeq" id="XP_041424630.1"/>
    </source>
</evidence>
<dbReference type="KEGG" id="xla:108696148"/>
<dbReference type="STRING" id="8355.A0A1L8FJB7"/>
<dbReference type="OMA" id="NGSKECE"/>
<evidence type="ECO:0000256" key="1">
    <source>
        <dbReference type="ARBA" id="ARBA00010311"/>
    </source>
</evidence>
<proteinExistence type="inferred from homology"/>
<dbReference type="PANTHER" id="PTHR16046:SF9">
    <property type="entry name" value="SMC5-SMC6 COMPLEX LOCALIZATION FACTOR PROTEIN 2"/>
    <property type="match status" value="1"/>
</dbReference>
<dbReference type="AlphaFoldDB" id="A0A1L8FJB7"/>
<sequence>MTRRVPSLSQGCSQDSAHSFPREGQSSDRNQQITDFFKPSLRTDRCTLELSQSEGIVNARYGNNFSGDGSLKKRSSAKRQKKLSVQSPSKSPIMEAFLRKGMNEKLCSVSNFQAKCEKCGTSLLPMVVVQKLSLYANLNVYVEDKEETWQQVKSAETKGTKYHCVSVKVSSPFKINKSFSDVCYMPRPNPETWPAQKERASVASKCQLVQDKHWKRREVKKEVKQANQQRFSPVSVSDLSFQLKGSSHRLTSAIKHDCDKPLSEGESSNVYKRHVSKRRLYLLNDPNTESTCGLEMRDLENKLEPFSHSFSFNSHEQSISCPGDEVSKPKAPFFTSETKGFQARCFSQGHEGSLFQDQGKENVFFINRKDPCLLAKENESIQSTSQSIGSNGSKECEDVETESLPSLELSSNSSISESDHSDSFENFSSTKRPKRVKKKVRKRNSSSDEDALMPLEEIFRTKSKTLPSTPQHPLPTTSTVSSPLTPFQNKNFIAATPEQYANSLTRLVKEKKESERIGEIEKKLQEEIEKGQGMLFLHTECDTDEGDIEDEHREFVQKYSIDLNGIPDQPPGEEIFHLDESGLIFNHHTLDLRNSEYCIQSSEENLIFCCEAENQLMLATEGFLSFLYQFKTCPVVLMKWMFQIVAAHPSYPISIKILNTLIKITNNNLSNSGQNKTPWMPSLLDVATVFLNMGVNFQTLFPLPHLQPLFCCDDLVPAIQVSLRLDKNSNGPAQAFTVVPEMQMTNVIKFLGYCTAVCPEIFSDQDTLLLVVLLLKIYLEKQLRDSPVVDLHVLVGNLLHNFRDWEIKMPELSLALSEISAHHHNYVRIVQVLPTTESRGRQLRGHLSLVFIAKLLGENYPNTPLDYSSQMSLLCQCLSKMKPSALIRKMQSNNEESAQLNLDQEAYYLTFSLLTLVNAASSSDESVSVQRTFLLKLCAALEKHIKCDIREDARYYYKTKVKDLVARIYGKWQEILHCSRPHQGKIHDYWEPFHDQSSPGSSQEECANNPLQMEKLCNGTA</sequence>
<dbReference type="OrthoDB" id="6158547at2759"/>
<organism evidence="4 5">
    <name type="scientific">Xenopus laevis</name>
    <name type="common">African clawed frog</name>
    <dbReference type="NCBI Taxonomy" id="8355"/>
    <lineage>
        <taxon>Eukaryota</taxon>
        <taxon>Metazoa</taxon>
        <taxon>Chordata</taxon>
        <taxon>Craniata</taxon>
        <taxon>Vertebrata</taxon>
        <taxon>Euteleostomi</taxon>
        <taxon>Amphibia</taxon>
        <taxon>Batrachia</taxon>
        <taxon>Anura</taxon>
        <taxon>Pipoidea</taxon>
        <taxon>Pipidae</taxon>
        <taxon>Xenopodinae</taxon>
        <taxon>Xenopus</taxon>
        <taxon>Xenopus</taxon>
    </lineage>
</organism>
<evidence type="ECO:0000313" key="4">
    <source>
        <dbReference type="Proteomes" id="UP000186698"/>
    </source>
</evidence>
<dbReference type="Pfam" id="PF14816">
    <property type="entry name" value="CANIN"/>
    <property type="match status" value="1"/>
</dbReference>
<accession>A0A1L8FJB7</accession>
<feature type="compositionally biased region" description="Polar residues" evidence="2">
    <location>
        <begin position="7"/>
        <end position="17"/>
    </location>
</feature>
<dbReference type="InterPro" id="IPR026161">
    <property type="entry name" value="FAM178"/>
</dbReference>
<protein>
    <submittedName>
        <fullName evidence="5 6">SMC5-SMC6 complex localization factor protein 2-like</fullName>
    </submittedName>
</protein>
<reference evidence="5 6" key="1">
    <citation type="submission" date="2025-04" db="UniProtKB">
        <authorList>
            <consortium name="RefSeq"/>
        </authorList>
    </citation>
    <scope>IDENTIFICATION</scope>
    <source>
        <strain evidence="5 6">J_2021</strain>
        <tissue evidence="5 6">Erythrocytes</tissue>
    </source>
</reference>
<dbReference type="PANTHER" id="PTHR16046">
    <property type="entry name" value="SMC5-SMC6 COMPLEX LOCALIZATION FACTOR 2"/>
    <property type="match status" value="1"/>
</dbReference>
<feature type="compositionally biased region" description="Low complexity" evidence="2">
    <location>
        <begin position="474"/>
        <end position="483"/>
    </location>
</feature>
<dbReference type="PaxDb" id="8355-A0A1L8FJB7"/>
<feature type="compositionally biased region" description="Polar residues" evidence="2">
    <location>
        <begin position="382"/>
        <end position="393"/>
    </location>
</feature>
<feature type="domain" description="Coiled-coil SMC6 And NSE5 INteracting (CANIN)" evidence="3">
    <location>
        <begin position="496"/>
        <end position="859"/>
    </location>
</feature>
<evidence type="ECO:0000256" key="2">
    <source>
        <dbReference type="SAM" id="MobiDB-lite"/>
    </source>
</evidence>
<dbReference type="InterPro" id="IPR044276">
    <property type="entry name" value="CANIN_dom"/>
</dbReference>
<name>A0A1L8FJB7_XENLA</name>
<feature type="compositionally biased region" description="Basic residues" evidence="2">
    <location>
        <begin position="431"/>
        <end position="444"/>
    </location>
</feature>
<keyword evidence="4" id="KW-1185">Reference proteome</keyword>
<dbReference type="CTD" id="108696148"/>
<feature type="compositionally biased region" description="Basic residues" evidence="2">
    <location>
        <begin position="72"/>
        <end position="82"/>
    </location>
</feature>
<feature type="region of interest" description="Disordered" evidence="2">
    <location>
        <begin position="1"/>
        <end position="34"/>
    </location>
</feature>
<evidence type="ECO:0000259" key="3">
    <source>
        <dbReference type="Pfam" id="PF14816"/>
    </source>
</evidence>
<dbReference type="RefSeq" id="XP_041424631.1">
    <property type="nucleotide sequence ID" value="XM_041568697.1"/>
</dbReference>
<comment type="similarity">
    <text evidence="1">Belongs to the FAM178 family.</text>
</comment>
<gene>
    <name evidence="5 6" type="primary">slf2.L</name>
</gene>
<dbReference type="Proteomes" id="UP000186698">
    <property type="component" value="Chromosome 7L"/>
</dbReference>
<feature type="region of interest" description="Disordered" evidence="2">
    <location>
        <begin position="68"/>
        <end position="89"/>
    </location>
</feature>
<dbReference type="GeneID" id="108696148"/>
<feature type="region of interest" description="Disordered" evidence="2">
    <location>
        <begin position="382"/>
        <end position="483"/>
    </location>
</feature>